<feature type="compositionally biased region" description="Polar residues" evidence="1">
    <location>
        <begin position="79"/>
        <end position="101"/>
    </location>
</feature>
<accession>A0A8E0VIB8</accession>
<dbReference type="EMBL" id="LUCM01007454">
    <property type="protein sequence ID" value="KAA0189904.1"/>
    <property type="molecule type" value="Genomic_DNA"/>
</dbReference>
<feature type="region of interest" description="Disordered" evidence="1">
    <location>
        <begin position="607"/>
        <end position="703"/>
    </location>
</feature>
<feature type="compositionally biased region" description="Low complexity" evidence="1">
    <location>
        <begin position="738"/>
        <end position="757"/>
    </location>
</feature>
<dbReference type="AlphaFoldDB" id="A0A8E0VIB8"/>
<feature type="region of interest" description="Disordered" evidence="1">
    <location>
        <begin position="41"/>
        <end position="138"/>
    </location>
</feature>
<protein>
    <submittedName>
        <fullName evidence="2">Uncharacterized protein</fullName>
    </submittedName>
</protein>
<evidence type="ECO:0000256" key="1">
    <source>
        <dbReference type="SAM" id="MobiDB-lite"/>
    </source>
</evidence>
<feature type="compositionally biased region" description="Polar residues" evidence="1">
    <location>
        <begin position="455"/>
        <end position="474"/>
    </location>
</feature>
<gene>
    <name evidence="2" type="ORF">FBUS_05566</name>
</gene>
<dbReference type="OrthoDB" id="6281281at2759"/>
<feature type="region of interest" description="Disordered" evidence="1">
    <location>
        <begin position="308"/>
        <end position="368"/>
    </location>
</feature>
<feature type="region of interest" description="Disordered" evidence="1">
    <location>
        <begin position="736"/>
        <end position="882"/>
    </location>
</feature>
<feature type="compositionally biased region" description="Polar residues" evidence="1">
    <location>
        <begin position="338"/>
        <end position="353"/>
    </location>
</feature>
<feature type="region of interest" description="Disordered" evidence="1">
    <location>
        <begin position="421"/>
        <end position="476"/>
    </location>
</feature>
<evidence type="ECO:0000313" key="3">
    <source>
        <dbReference type="Proteomes" id="UP000728185"/>
    </source>
</evidence>
<reference evidence="2" key="1">
    <citation type="submission" date="2019-05" db="EMBL/GenBank/DDBJ databases">
        <title>Annotation for the trematode Fasciolopsis buski.</title>
        <authorList>
            <person name="Choi Y.-J."/>
        </authorList>
    </citation>
    <scope>NUCLEOTIDE SEQUENCE</scope>
    <source>
        <strain evidence="2">HT</strain>
        <tissue evidence="2">Whole worm</tissue>
    </source>
</reference>
<keyword evidence="3" id="KW-1185">Reference proteome</keyword>
<proteinExistence type="predicted"/>
<feature type="compositionally biased region" description="Basic and acidic residues" evidence="1">
    <location>
        <begin position="778"/>
        <end position="787"/>
    </location>
</feature>
<feature type="region of interest" description="Disordered" evidence="1">
    <location>
        <begin position="237"/>
        <end position="257"/>
    </location>
</feature>
<feature type="compositionally biased region" description="Basic and acidic residues" evidence="1">
    <location>
        <begin position="758"/>
        <end position="767"/>
    </location>
</feature>
<dbReference type="Proteomes" id="UP000728185">
    <property type="component" value="Unassembled WGS sequence"/>
</dbReference>
<feature type="compositionally biased region" description="Polar residues" evidence="1">
    <location>
        <begin position="864"/>
        <end position="882"/>
    </location>
</feature>
<feature type="compositionally biased region" description="Polar residues" evidence="1">
    <location>
        <begin position="811"/>
        <end position="835"/>
    </location>
</feature>
<organism evidence="2 3">
    <name type="scientific">Fasciolopsis buskii</name>
    <dbReference type="NCBI Taxonomy" id="27845"/>
    <lineage>
        <taxon>Eukaryota</taxon>
        <taxon>Metazoa</taxon>
        <taxon>Spiralia</taxon>
        <taxon>Lophotrochozoa</taxon>
        <taxon>Platyhelminthes</taxon>
        <taxon>Trematoda</taxon>
        <taxon>Digenea</taxon>
        <taxon>Plagiorchiida</taxon>
        <taxon>Echinostomata</taxon>
        <taxon>Echinostomatoidea</taxon>
        <taxon>Fasciolidae</taxon>
        <taxon>Fasciolopsis</taxon>
    </lineage>
</organism>
<feature type="compositionally biased region" description="Polar residues" evidence="1">
    <location>
        <begin position="309"/>
        <end position="325"/>
    </location>
</feature>
<evidence type="ECO:0000313" key="2">
    <source>
        <dbReference type="EMBL" id="KAA0189904.1"/>
    </source>
</evidence>
<sequence>MALQRNLRPFTLEDFLIMSSGVKMNGDLAIPHNFVSDQKYLSSRPYPPSHVHQQQPAAGQQHLYAVPARAPNPPGTNWYGGSQPSLDSQPYLSSMNITEAGSNILPGLHRPTEIPGSRGPLVSTSQFHPSSRLASQRARLRRSNTIGSSEIGQHLPAAMAKTAVVPYHGHTVSSTHLPDGSHEAIRYLLGQTTTQYTYDSGPPQQLGIGSGSGGALAMGHSPTERVLRRLAQMANNAPSFDRSGPAPGSGTQPLQPFDLSRNTRIQAALLSGQNVDSDVSDAVKGSFHSGSFTSPISRRYRLRREVTLDTGSGSLVQTRESTSHPNLGPHPKEGPIGPTSQFLLQTPSPSSRLTGDRPDELDSVPPELSFSSEKFPGRLLVQWLCRQLVHAGDVWSCNLITLVTNICSCLVRLGVLHPESANQTGSVTSQSTDRSRQRPPLLHSSSLDDGKIGSSAHSIPAQSSLPSAHQSQAAQDERMGKFELNAYYRWTGQHMQRVLELLQASISRSGPDSLPSGFRSNPELTPFQSRVQNEFASLRKDYEYELERLTREHELQLFRVKNQGVMKVCQLTDRIEALEQEVEKYRILAGIEHLTRTSLLDEANHAHRLDGGTDRGSTTDQAGVERRHVKRFPTSSPIRGDRPRPMRVGFSFPEAVDADNTPQKPPQRPRARSEVTDPSQALKSIDSPPPAPDPYARQAPYSSVAKVSPASDFVTDELPRTKGFLRRLKQIGAVANMTTSGSGSSTGTDSGLGNSRTSRTDSRDTTSRSEFSLDTEDSERSQIRATERGAPPVPQRTSNSNIKSTDRSDYTSDLQTLPQGDSPGQSPSHHSSDLNPTPTPSSSSMQTADVLGRALQAVHRSTYPIGSTDNRTGTNVNRFRVS</sequence>
<feature type="compositionally biased region" description="Polar residues" evidence="1">
    <location>
        <begin position="421"/>
        <end position="432"/>
    </location>
</feature>
<name>A0A8E0VIB8_9TREM</name>
<comment type="caution">
    <text evidence="2">The sequence shown here is derived from an EMBL/GenBank/DDBJ whole genome shotgun (WGS) entry which is preliminary data.</text>
</comment>